<evidence type="ECO:0000313" key="2">
    <source>
        <dbReference type="EMBL" id="BBW97291.1"/>
    </source>
</evidence>
<feature type="transmembrane region" description="Helical" evidence="1">
    <location>
        <begin position="189"/>
        <end position="208"/>
    </location>
</feature>
<keyword evidence="1" id="KW-1133">Transmembrane helix</keyword>
<proteinExistence type="predicted"/>
<feature type="transmembrane region" description="Helical" evidence="1">
    <location>
        <begin position="60"/>
        <end position="81"/>
    </location>
</feature>
<evidence type="ECO:0000313" key="3">
    <source>
        <dbReference type="Proteomes" id="UP000501421"/>
    </source>
</evidence>
<gene>
    <name evidence="2" type="primary">ecsB</name>
    <name evidence="2" type="ORF">GsuE55_21240</name>
</gene>
<reference evidence="3" key="1">
    <citation type="journal article" date="2020" name="Microbiol. Resour. Announc.">
        <title>Complete Genome Sequence of Geobacillus sp. Strain E55-1, Isolated from Mine Geyser in Japan.</title>
        <authorList>
            <person name="Miyazaki K."/>
            <person name="Hase E."/>
            <person name="Tokito N."/>
        </authorList>
    </citation>
    <scope>NUCLEOTIDE SEQUENCE [LARGE SCALE GENOMIC DNA]</scope>
    <source>
        <strain evidence="3">E55-1</strain>
    </source>
</reference>
<feature type="transmembrane region" description="Helical" evidence="1">
    <location>
        <begin position="306"/>
        <end position="325"/>
    </location>
</feature>
<dbReference type="Pfam" id="PF05975">
    <property type="entry name" value="EcsB"/>
    <property type="match status" value="1"/>
</dbReference>
<feature type="transmembrane region" description="Helical" evidence="1">
    <location>
        <begin position="346"/>
        <end position="366"/>
    </location>
</feature>
<accession>A0A679FZZ1</accession>
<feature type="transmembrane region" description="Helical" evidence="1">
    <location>
        <begin position="278"/>
        <end position="300"/>
    </location>
</feature>
<feature type="transmembrane region" description="Helical" evidence="1">
    <location>
        <begin position="102"/>
        <end position="121"/>
    </location>
</feature>
<evidence type="ECO:0000256" key="1">
    <source>
        <dbReference type="SAM" id="Phobius"/>
    </source>
</evidence>
<dbReference type="GO" id="GO:0016020">
    <property type="term" value="C:membrane"/>
    <property type="evidence" value="ECO:0007669"/>
    <property type="project" value="InterPro"/>
</dbReference>
<keyword evidence="1" id="KW-0472">Membrane</keyword>
<dbReference type="Proteomes" id="UP000501421">
    <property type="component" value="Chromosome"/>
</dbReference>
<keyword evidence="3" id="KW-1185">Reference proteome</keyword>
<dbReference type="EMBL" id="AP022557">
    <property type="protein sequence ID" value="BBW97291.1"/>
    <property type="molecule type" value="Genomic_DNA"/>
</dbReference>
<feature type="transmembrane region" description="Helical" evidence="1">
    <location>
        <begin position="372"/>
        <end position="390"/>
    </location>
</feature>
<name>A0A679FZZ1_9BACL</name>
<feature type="transmembrane region" description="Helical" evidence="1">
    <location>
        <begin position="133"/>
        <end position="152"/>
    </location>
</feature>
<keyword evidence="1" id="KW-0812">Transmembrane</keyword>
<organism evidence="2 3">
    <name type="scientific">Geobacillus subterraneus</name>
    <dbReference type="NCBI Taxonomy" id="129338"/>
    <lineage>
        <taxon>Bacteria</taxon>
        <taxon>Bacillati</taxon>
        <taxon>Bacillota</taxon>
        <taxon>Bacilli</taxon>
        <taxon>Bacillales</taxon>
        <taxon>Anoxybacillaceae</taxon>
        <taxon>Geobacillus</taxon>
    </lineage>
</organism>
<feature type="transmembrane region" description="Helical" evidence="1">
    <location>
        <begin position="164"/>
        <end position="183"/>
    </location>
</feature>
<sequence>MMDAGRLWRQRLWADWQKKGRYWRYMLNSHLLVGLLIVLAGLAVGYERWAAGLPRSFPYPLIAAVVFGWAASSGTVRTLFCEADLVFLLPAERQLRPYIQRAFWFSLVWHVYGLCLLLLLAGPLHARFSPLPWPLFLLILTGLKLWNLWAAWRGSRIADPSFGRWSAFVRFSLAAVAIGLVLASAPWPFLVAVALCIAGVSVYVWRLTKGKGWKWERLIRDEQRAKNKFYRLASMFVDVPGWQEEAKRRRWLDPALRLIPYGRAHVFFHLYVRTFFRAGGYAGLYIRLTAIGGVLLAFIGNEYAQAAIVYLFLYATALQLAALFYRHRHSLWPRLYPVPSTQPAAAAVRLLFVLLFGQNTVFHLVLAAVSPRGLWVATWLVGTIIALWTARRHAAPKRA</sequence>
<dbReference type="InterPro" id="IPR010288">
    <property type="entry name" value="EcsB_ABC"/>
</dbReference>
<dbReference type="RefSeq" id="WP_033019634.1">
    <property type="nucleotide sequence ID" value="NZ_AP022557.1"/>
</dbReference>
<dbReference type="PIRSF" id="PIRSF037259">
    <property type="entry name" value="EcsB_ABC"/>
    <property type="match status" value="1"/>
</dbReference>
<protein>
    <submittedName>
        <fullName evidence="2">ABC transporter permease</fullName>
    </submittedName>
</protein>
<dbReference type="AlphaFoldDB" id="A0A679FZZ1"/>